<accession>A0A4P9VXS9</accession>
<feature type="non-terminal residue" evidence="3">
    <location>
        <position position="429"/>
    </location>
</feature>
<organism evidence="3 4">
    <name type="scientific">Blyttiomyces helicus</name>
    <dbReference type="NCBI Taxonomy" id="388810"/>
    <lineage>
        <taxon>Eukaryota</taxon>
        <taxon>Fungi</taxon>
        <taxon>Fungi incertae sedis</taxon>
        <taxon>Chytridiomycota</taxon>
        <taxon>Chytridiomycota incertae sedis</taxon>
        <taxon>Chytridiomycetes</taxon>
        <taxon>Chytridiomycetes incertae sedis</taxon>
        <taxon>Blyttiomyces</taxon>
    </lineage>
</organism>
<evidence type="ECO:0000256" key="1">
    <source>
        <dbReference type="SAM" id="Coils"/>
    </source>
</evidence>
<dbReference type="SUPFAM" id="SSF103657">
    <property type="entry name" value="BAR/IMD domain-like"/>
    <property type="match status" value="1"/>
</dbReference>
<proteinExistence type="predicted"/>
<reference evidence="4" key="1">
    <citation type="journal article" date="2018" name="Nat. Microbiol.">
        <title>Leveraging single-cell genomics to expand the fungal tree of life.</title>
        <authorList>
            <person name="Ahrendt S.R."/>
            <person name="Quandt C.A."/>
            <person name="Ciobanu D."/>
            <person name="Clum A."/>
            <person name="Salamov A."/>
            <person name="Andreopoulos B."/>
            <person name="Cheng J.F."/>
            <person name="Woyke T."/>
            <person name="Pelin A."/>
            <person name="Henrissat B."/>
            <person name="Reynolds N.K."/>
            <person name="Benny G.L."/>
            <person name="Smith M.E."/>
            <person name="James T.Y."/>
            <person name="Grigoriev I.V."/>
        </authorList>
    </citation>
    <scope>NUCLEOTIDE SEQUENCE [LARGE SCALE GENOMIC DNA]</scope>
</reference>
<dbReference type="Gene3D" id="1.20.1270.60">
    <property type="entry name" value="Arfaptin homology (AH) domain/BAR domain"/>
    <property type="match status" value="1"/>
</dbReference>
<dbReference type="GO" id="GO:0030833">
    <property type="term" value="P:regulation of actin filament polymerization"/>
    <property type="evidence" value="ECO:0007669"/>
    <property type="project" value="TreeGrafter"/>
</dbReference>
<dbReference type="OrthoDB" id="8783038at2759"/>
<dbReference type="EMBL" id="ML000888">
    <property type="protein sequence ID" value="RKO83745.1"/>
    <property type="molecule type" value="Genomic_DNA"/>
</dbReference>
<protein>
    <recommendedName>
        <fullName evidence="2">TOCA HR1 domain-containing protein</fullName>
    </recommendedName>
</protein>
<keyword evidence="4" id="KW-1185">Reference proteome</keyword>
<evidence type="ECO:0000313" key="3">
    <source>
        <dbReference type="EMBL" id="RKO83745.1"/>
    </source>
</evidence>
<dbReference type="InterPro" id="IPR057870">
    <property type="entry name" value="HR1_TOCA"/>
</dbReference>
<evidence type="ECO:0000259" key="2">
    <source>
        <dbReference type="Pfam" id="PF25610"/>
    </source>
</evidence>
<dbReference type="Proteomes" id="UP000269721">
    <property type="component" value="Unassembled WGS sequence"/>
</dbReference>
<name>A0A4P9VXS9_9FUNG</name>
<dbReference type="Gene3D" id="6.10.140.470">
    <property type="match status" value="1"/>
</dbReference>
<dbReference type="Pfam" id="PF25610">
    <property type="entry name" value="HR1_TOCA"/>
    <property type="match status" value="1"/>
</dbReference>
<dbReference type="PANTHER" id="PTHR15735">
    <property type="entry name" value="FCH AND DOUBLE SH3 DOMAINS PROTEIN"/>
    <property type="match status" value="1"/>
</dbReference>
<dbReference type="AlphaFoldDB" id="A0A4P9VXS9"/>
<dbReference type="InterPro" id="IPR027267">
    <property type="entry name" value="AH/BAR_dom_sf"/>
</dbReference>
<feature type="domain" description="TOCA HR1" evidence="2">
    <location>
        <begin position="328"/>
        <end position="389"/>
    </location>
</feature>
<evidence type="ECO:0000313" key="4">
    <source>
        <dbReference type="Proteomes" id="UP000269721"/>
    </source>
</evidence>
<gene>
    <name evidence="3" type="ORF">BDK51DRAFT_30696</name>
</gene>
<dbReference type="PANTHER" id="PTHR15735:SF21">
    <property type="entry name" value="PROTEIN NERVOUS WRECK"/>
    <property type="match status" value="1"/>
</dbReference>
<sequence length="429" mass="46187">MGSLQGTQRNLIHRGMSTAEMSLGMARCRRSIPGSLEKLCKTYAQKQFKKAGGDVADPGGKATYTAFATLVAETERYARSRGAVGERAAVEIADVIKDFSKEKVVAAKKHIAFGTKYNQELWGVFEELDKTKQSYEKAAKESESAEKKYEETSKKPNSGLNAFKTLVSRGDSEERVEKGSAIGLQLRSKAKATSRRLNDVRNEYVLAIESANAAQDKYYQVDLPSWMEKLDGTFYTNLVSLLSGQCALEEESARVALETVEVVKGTVARIDRSADVGAFVTENAGLFNNPGGAVVECAHGDSTRSLLVDEVTKVTLGQLLGRLIAREQELAASLAQKEKELVGLKQMADVYSNTPSFGNASSPLEQKSEIEFAIEMARASQTRVNAQIALLRNANVSPIEFAAAITPAAALGVTGPTSSPPQSLGTAVA</sequence>
<keyword evidence="1" id="KW-0175">Coiled coil</keyword>
<feature type="coiled-coil region" evidence="1">
    <location>
        <begin position="125"/>
        <end position="155"/>
    </location>
</feature>